<sequence>MFKKDLGSLKTMGFARYEKRDGVETAEIIEAALNWRHDFLSTQEGIATHCFLGNDKGHFADAIMARDHQSFMAMCEAHPQAKSSQEFMALLKPDSIRLTANTILKENVTAPTNFSSIEFGTFSPKPEVFDEEKMLEISNRIEENYLNQFTEARAHFMGKIDDTTYSEIAFVENLGMARRICNGYVQDDTCLELLDIFDPESVDLDFWFKLA</sequence>
<reference evidence="1 2" key="1">
    <citation type="submission" date="2015-03" db="EMBL/GenBank/DDBJ databases">
        <title>Genome sequence of Kiloniella sp. P1-1, isolated from the gut microflora of Pacific white shrimp, Penaeus vannamei.</title>
        <authorList>
            <person name="Shao Z."/>
            <person name="Wang L."/>
            <person name="Li X."/>
        </authorList>
    </citation>
    <scope>NUCLEOTIDE SEQUENCE [LARGE SCALE GENOMIC DNA]</scope>
    <source>
        <strain evidence="1 2">P1-1</strain>
    </source>
</reference>
<evidence type="ECO:0000313" key="2">
    <source>
        <dbReference type="Proteomes" id="UP000034491"/>
    </source>
</evidence>
<proteinExistence type="predicted"/>
<accession>A0A0M2RAN5</accession>
<dbReference type="RefSeq" id="WP_046501804.1">
    <property type="nucleotide sequence ID" value="NZ_LANI01000001.1"/>
</dbReference>
<dbReference type="Proteomes" id="UP000034491">
    <property type="component" value="Unassembled WGS sequence"/>
</dbReference>
<dbReference type="STRING" id="1549748.WH95_01080"/>
<evidence type="ECO:0000313" key="1">
    <source>
        <dbReference type="EMBL" id="KKJ78706.1"/>
    </source>
</evidence>
<dbReference type="EMBL" id="LANI01000001">
    <property type="protein sequence ID" value="KKJ78706.1"/>
    <property type="molecule type" value="Genomic_DNA"/>
</dbReference>
<evidence type="ECO:0008006" key="3">
    <source>
        <dbReference type="Google" id="ProtNLM"/>
    </source>
</evidence>
<organism evidence="1 2">
    <name type="scientific">Kiloniella litopenaei</name>
    <dbReference type="NCBI Taxonomy" id="1549748"/>
    <lineage>
        <taxon>Bacteria</taxon>
        <taxon>Pseudomonadati</taxon>
        <taxon>Pseudomonadota</taxon>
        <taxon>Alphaproteobacteria</taxon>
        <taxon>Rhodospirillales</taxon>
        <taxon>Kiloniellaceae</taxon>
        <taxon>Kiloniella</taxon>
    </lineage>
</organism>
<dbReference type="OrthoDB" id="8028921at2"/>
<comment type="caution">
    <text evidence="1">The sequence shown here is derived from an EMBL/GenBank/DDBJ whole genome shotgun (WGS) entry which is preliminary data.</text>
</comment>
<protein>
    <recommendedName>
        <fullName evidence="3">EthD domain-containing protein</fullName>
    </recommendedName>
</protein>
<name>A0A0M2RAN5_9PROT</name>
<gene>
    <name evidence="1" type="ORF">WH95_01080</name>
</gene>
<keyword evidence="2" id="KW-1185">Reference proteome</keyword>
<dbReference type="AlphaFoldDB" id="A0A0M2RAN5"/>